<protein>
    <submittedName>
        <fullName evidence="2">Uncharacterized protein</fullName>
    </submittedName>
</protein>
<accession>A0A2A2SJ54</accession>
<dbReference type="AlphaFoldDB" id="A0A2A2SJ54"/>
<proteinExistence type="predicted"/>
<sequence length="77" mass="8534">MFLMGASPLAVPLPGPGGIMVFSGGLVLTLRSSAKARRIFARQKRRYPRTGALLDRAMRRRSALRRIARAREAVQID</sequence>
<comment type="caution">
    <text evidence="2">The sequence shown here is derived from an EMBL/GenBank/DDBJ whole genome shotgun (WGS) entry which is preliminary data.</text>
</comment>
<gene>
    <name evidence="2" type="ORF">CKY28_00375</name>
</gene>
<dbReference type="Proteomes" id="UP000218151">
    <property type="component" value="Unassembled WGS sequence"/>
</dbReference>
<feature type="transmembrane region" description="Helical" evidence="1">
    <location>
        <begin position="12"/>
        <end position="30"/>
    </location>
</feature>
<keyword evidence="3" id="KW-1185">Reference proteome</keyword>
<keyword evidence="1" id="KW-0812">Transmembrane</keyword>
<keyword evidence="1" id="KW-0472">Membrane</keyword>
<evidence type="ECO:0000313" key="3">
    <source>
        <dbReference type="Proteomes" id="UP000218151"/>
    </source>
</evidence>
<name>A0A2A2SJ54_9SPHN</name>
<organism evidence="2 3">
    <name type="scientific">Sphingomonas lenta</name>
    <dbReference type="NCBI Taxonomy" id="1141887"/>
    <lineage>
        <taxon>Bacteria</taxon>
        <taxon>Pseudomonadati</taxon>
        <taxon>Pseudomonadota</taxon>
        <taxon>Alphaproteobacteria</taxon>
        <taxon>Sphingomonadales</taxon>
        <taxon>Sphingomonadaceae</taxon>
        <taxon>Sphingomonas</taxon>
    </lineage>
</organism>
<keyword evidence="1" id="KW-1133">Transmembrane helix</keyword>
<dbReference type="EMBL" id="NSLI01000001">
    <property type="protein sequence ID" value="PAX09259.1"/>
    <property type="molecule type" value="Genomic_DNA"/>
</dbReference>
<evidence type="ECO:0000313" key="2">
    <source>
        <dbReference type="EMBL" id="PAX09259.1"/>
    </source>
</evidence>
<evidence type="ECO:0000256" key="1">
    <source>
        <dbReference type="SAM" id="Phobius"/>
    </source>
</evidence>
<reference evidence="3" key="1">
    <citation type="submission" date="2017-09" db="EMBL/GenBank/DDBJ databases">
        <authorList>
            <person name="Feng G."/>
            <person name="Zhu H."/>
        </authorList>
    </citation>
    <scope>NUCLEOTIDE SEQUENCE [LARGE SCALE GENOMIC DNA]</scope>
    <source>
        <strain evidence="3">1PNM-20</strain>
    </source>
</reference>